<dbReference type="PRINTS" id="PR00081">
    <property type="entry name" value="GDHRDH"/>
</dbReference>
<dbReference type="PANTHER" id="PTHR44196">
    <property type="entry name" value="DEHYDROGENASE/REDUCTASE SDR FAMILY MEMBER 7B"/>
    <property type="match status" value="1"/>
</dbReference>
<dbReference type="STRING" id="700015.Corgl_1142"/>
<evidence type="ECO:0000256" key="2">
    <source>
        <dbReference type="ARBA" id="ARBA00023002"/>
    </source>
</evidence>
<keyword evidence="2" id="KW-0560">Oxidoreductase</keyword>
<dbReference type="GO" id="GO:0016491">
    <property type="term" value="F:oxidoreductase activity"/>
    <property type="evidence" value="ECO:0007669"/>
    <property type="project" value="UniProtKB-KW"/>
</dbReference>
<sequence length="258" mass="28151">MPNIVLITGASSGLGREFARQVDAGAIDDVTEIWAVARRADRLEALVRTSSTPVRPFCLDLTDPISYSILESALAETACANVRLLVNNAGIAVFGRFARQRQDAAPRMAQLLMRAPVELIYRVLPYMRSGSRIIDISSVAAFLPQPDLAVYAAAKRFILDVTRALNAELEDVGICATAVCPKFMKTEFLDDPGDASAARQMSAIGFERIDRVARAALKASEEGRDLCIPALDMRVLYALTHVIPYRVLLGVQRSLASR</sequence>
<dbReference type="PRINTS" id="PR00080">
    <property type="entry name" value="SDRFAMILY"/>
</dbReference>
<dbReference type="InterPro" id="IPR036291">
    <property type="entry name" value="NAD(P)-bd_dom_sf"/>
</dbReference>
<protein>
    <submittedName>
        <fullName evidence="4">Short-chain dehydrogenase/reductase SDR</fullName>
    </submittedName>
</protein>
<dbReference type="EMBL" id="CP002628">
    <property type="protein sequence ID" value="AEB07248.1"/>
    <property type="molecule type" value="Genomic_DNA"/>
</dbReference>
<organism evidence="4 5">
    <name type="scientific">Coriobacterium glomerans (strain ATCC 49209 / DSM 20642 / JCM 10262 / PW2)</name>
    <dbReference type="NCBI Taxonomy" id="700015"/>
    <lineage>
        <taxon>Bacteria</taxon>
        <taxon>Bacillati</taxon>
        <taxon>Actinomycetota</taxon>
        <taxon>Coriobacteriia</taxon>
        <taxon>Coriobacteriales</taxon>
        <taxon>Coriobacteriaceae</taxon>
        <taxon>Coriobacterium</taxon>
    </lineage>
</organism>
<dbReference type="Proteomes" id="UP000006851">
    <property type="component" value="Chromosome"/>
</dbReference>
<accession>F2N865</accession>
<reference evidence="5" key="1">
    <citation type="journal article" date="2013" name="Stand. Genomic Sci.">
        <title>Complete genome sequence of Coriobacterium glomerans type strain (PW2(T)) from the midgut of Pyrrhocoris apterus L. (red soldier bug).</title>
        <authorList>
            <person name="Stackebrandt E."/>
            <person name="Zeytun A."/>
            <person name="Lapidus A."/>
            <person name="Nolan M."/>
            <person name="Lucas S."/>
            <person name="Hammon N."/>
            <person name="Deshpande S."/>
            <person name="Cheng J.F."/>
            <person name="Tapia R."/>
            <person name="Goodwin L.A."/>
            <person name="Pitluck S."/>
            <person name="Liolios K."/>
            <person name="Pagani I."/>
            <person name="Ivanova N."/>
            <person name="Mavromatis K."/>
            <person name="Mikhailova N."/>
            <person name="Huntemann M."/>
            <person name="Pati A."/>
            <person name="Chen A."/>
            <person name="Palaniappan K."/>
            <person name="Chang Y.J."/>
            <person name="Land M."/>
            <person name="Hauser L."/>
            <person name="Rohde M."/>
            <person name="Pukall R."/>
            <person name="Goker M."/>
            <person name="Detter J.C."/>
            <person name="Woyke T."/>
            <person name="Bristow J."/>
            <person name="Eisen J.A."/>
            <person name="Markowitz V."/>
            <person name="Hugenholtz P."/>
            <person name="Kyrpides N.C."/>
            <person name="Klenk H.P."/>
        </authorList>
    </citation>
    <scope>NUCLEOTIDE SEQUENCE</scope>
    <source>
        <strain evidence="5">ATCC 49209 / DSM 20642 / JCM 10262 / PW2</strain>
    </source>
</reference>
<dbReference type="SUPFAM" id="SSF51735">
    <property type="entry name" value="NAD(P)-binding Rossmann-fold domains"/>
    <property type="match status" value="1"/>
</dbReference>
<name>F2N865_CORGP</name>
<dbReference type="eggNOG" id="COG0300">
    <property type="taxonomic scope" value="Bacteria"/>
</dbReference>
<comment type="similarity">
    <text evidence="1 3">Belongs to the short-chain dehydrogenases/reductases (SDR) family.</text>
</comment>
<dbReference type="Gene3D" id="3.40.50.720">
    <property type="entry name" value="NAD(P)-binding Rossmann-like Domain"/>
    <property type="match status" value="1"/>
</dbReference>
<dbReference type="InterPro" id="IPR002347">
    <property type="entry name" value="SDR_fam"/>
</dbReference>
<evidence type="ECO:0000313" key="4">
    <source>
        <dbReference type="EMBL" id="AEB07248.1"/>
    </source>
</evidence>
<dbReference type="RefSeq" id="WP_013708991.1">
    <property type="nucleotide sequence ID" value="NC_015389.1"/>
</dbReference>
<dbReference type="Pfam" id="PF00106">
    <property type="entry name" value="adh_short"/>
    <property type="match status" value="1"/>
</dbReference>
<evidence type="ECO:0000313" key="5">
    <source>
        <dbReference type="Proteomes" id="UP000006851"/>
    </source>
</evidence>
<gene>
    <name evidence="4" type="ordered locus">Corgl_1142</name>
</gene>
<dbReference type="OrthoDB" id="3178062at2"/>
<proteinExistence type="inferred from homology"/>
<dbReference type="AlphaFoldDB" id="F2N865"/>
<evidence type="ECO:0000256" key="1">
    <source>
        <dbReference type="ARBA" id="ARBA00006484"/>
    </source>
</evidence>
<dbReference type="PANTHER" id="PTHR44196:SF2">
    <property type="entry name" value="SHORT-CHAIN DEHYDROGENASE-RELATED"/>
    <property type="match status" value="1"/>
</dbReference>
<dbReference type="HOGENOM" id="CLU_010194_2_1_11"/>
<dbReference type="CDD" id="cd05233">
    <property type="entry name" value="SDR_c"/>
    <property type="match status" value="1"/>
</dbReference>
<keyword evidence="5" id="KW-1185">Reference proteome</keyword>
<dbReference type="GO" id="GO:0016020">
    <property type="term" value="C:membrane"/>
    <property type="evidence" value="ECO:0007669"/>
    <property type="project" value="TreeGrafter"/>
</dbReference>
<evidence type="ECO:0000256" key="3">
    <source>
        <dbReference type="RuleBase" id="RU000363"/>
    </source>
</evidence>
<dbReference type="KEGG" id="cgo:Corgl_1142"/>